<evidence type="ECO:0000256" key="1">
    <source>
        <dbReference type="SAM" id="MobiDB-lite"/>
    </source>
</evidence>
<accession>A0AAD5X9T4</accession>
<evidence type="ECO:0000313" key="5">
    <source>
        <dbReference type="Proteomes" id="UP001212841"/>
    </source>
</evidence>
<feature type="chain" id="PRO_5042287773" description="F-box domain-containing protein" evidence="2">
    <location>
        <begin position="29"/>
        <end position="335"/>
    </location>
</feature>
<name>A0AAD5X9T4_9FUNG</name>
<dbReference type="Proteomes" id="UP001212841">
    <property type="component" value="Unassembled WGS sequence"/>
</dbReference>
<dbReference type="InterPro" id="IPR001810">
    <property type="entry name" value="F-box_dom"/>
</dbReference>
<evidence type="ECO:0000313" key="4">
    <source>
        <dbReference type="EMBL" id="KAJ3056645.1"/>
    </source>
</evidence>
<gene>
    <name evidence="4" type="ORF">HK097_005319</name>
</gene>
<keyword evidence="5" id="KW-1185">Reference proteome</keyword>
<feature type="compositionally biased region" description="Low complexity" evidence="1">
    <location>
        <begin position="135"/>
        <end position="144"/>
    </location>
</feature>
<sequence length="335" mass="37337">MDTLPVELLAHLATFLSIPALLSMQCACQTWRTLSLPLLHNRLRGASAVLRITTPSHKTLCIQYTVSPRNSGLLLTPASQKVLEANHYVVEGGKGSKWSWNGHGRKGEYVLDSLTVVYPFANSRGDDQAKSANEISLPSSPTPTDDIDTKDPFHLDSPTPCYPNYIPPTTHHILPSTPMPTSPTRTLYTVSSPDEFTFTYSLPCFKSYEPIERPWLVDWLTKDDIIEQDRMVEYFVPLDLWVSPLFLCRNEARWEGGDVTVERIRGGGEEGGDANLSGVEANLSGVVGQRRIRDLVPRRRSLVKEGEDVGSPDGKRSSVLGRWAWRGARTHVLDQ</sequence>
<dbReference type="EMBL" id="JADGJD010000025">
    <property type="protein sequence ID" value="KAJ3056645.1"/>
    <property type="molecule type" value="Genomic_DNA"/>
</dbReference>
<reference evidence="4" key="1">
    <citation type="submission" date="2020-05" db="EMBL/GenBank/DDBJ databases">
        <title>Phylogenomic resolution of chytrid fungi.</title>
        <authorList>
            <person name="Stajich J.E."/>
            <person name="Amses K."/>
            <person name="Simmons R."/>
            <person name="Seto K."/>
            <person name="Myers J."/>
            <person name="Bonds A."/>
            <person name="Quandt C.A."/>
            <person name="Barry K."/>
            <person name="Liu P."/>
            <person name="Grigoriev I."/>
            <person name="Longcore J.E."/>
            <person name="James T.Y."/>
        </authorList>
    </citation>
    <scope>NUCLEOTIDE SEQUENCE</scope>
    <source>
        <strain evidence="4">JEL0318</strain>
    </source>
</reference>
<feature type="domain" description="F-box" evidence="3">
    <location>
        <begin position="1"/>
        <end position="34"/>
    </location>
</feature>
<dbReference type="PROSITE" id="PS50181">
    <property type="entry name" value="FBOX"/>
    <property type="match status" value="1"/>
</dbReference>
<feature type="signal peptide" evidence="2">
    <location>
        <begin position="1"/>
        <end position="28"/>
    </location>
</feature>
<dbReference type="InterPro" id="IPR036047">
    <property type="entry name" value="F-box-like_dom_sf"/>
</dbReference>
<dbReference type="SUPFAM" id="SSF81383">
    <property type="entry name" value="F-box domain"/>
    <property type="match status" value="1"/>
</dbReference>
<keyword evidence="2" id="KW-0732">Signal</keyword>
<dbReference type="CDD" id="cd09917">
    <property type="entry name" value="F-box_SF"/>
    <property type="match status" value="1"/>
</dbReference>
<feature type="region of interest" description="Disordered" evidence="1">
    <location>
        <begin position="125"/>
        <end position="153"/>
    </location>
</feature>
<dbReference type="AlphaFoldDB" id="A0AAD5X9T4"/>
<organism evidence="4 5">
    <name type="scientific">Rhizophlyctis rosea</name>
    <dbReference type="NCBI Taxonomy" id="64517"/>
    <lineage>
        <taxon>Eukaryota</taxon>
        <taxon>Fungi</taxon>
        <taxon>Fungi incertae sedis</taxon>
        <taxon>Chytridiomycota</taxon>
        <taxon>Chytridiomycota incertae sedis</taxon>
        <taxon>Chytridiomycetes</taxon>
        <taxon>Rhizophlyctidales</taxon>
        <taxon>Rhizophlyctidaceae</taxon>
        <taxon>Rhizophlyctis</taxon>
    </lineage>
</organism>
<protein>
    <recommendedName>
        <fullName evidence="3">F-box domain-containing protein</fullName>
    </recommendedName>
</protein>
<proteinExistence type="predicted"/>
<comment type="caution">
    <text evidence="4">The sequence shown here is derived from an EMBL/GenBank/DDBJ whole genome shotgun (WGS) entry which is preliminary data.</text>
</comment>
<dbReference type="Gene3D" id="1.20.1280.50">
    <property type="match status" value="1"/>
</dbReference>
<evidence type="ECO:0000256" key="2">
    <source>
        <dbReference type="SAM" id="SignalP"/>
    </source>
</evidence>
<evidence type="ECO:0000259" key="3">
    <source>
        <dbReference type="PROSITE" id="PS50181"/>
    </source>
</evidence>